<name>A0ABV4WXI4_9CYAN</name>
<evidence type="ECO:0008006" key="3">
    <source>
        <dbReference type="Google" id="ProtNLM"/>
    </source>
</evidence>
<dbReference type="RefSeq" id="WP_413282086.1">
    <property type="nucleotide sequence ID" value="NZ_JBHFNT010000327.1"/>
</dbReference>
<dbReference type="InterPro" id="IPR011009">
    <property type="entry name" value="Kinase-like_dom_sf"/>
</dbReference>
<dbReference type="Gene3D" id="1.10.510.10">
    <property type="entry name" value="Transferase(Phosphotransferase) domain 1"/>
    <property type="match status" value="1"/>
</dbReference>
<comment type="caution">
    <text evidence="1">The sequence shown here is derived from an EMBL/GenBank/DDBJ whole genome shotgun (WGS) entry which is preliminary data.</text>
</comment>
<proteinExistence type="predicted"/>
<dbReference type="SUPFAM" id="SSF56112">
    <property type="entry name" value="Protein kinase-like (PK-like)"/>
    <property type="match status" value="1"/>
</dbReference>
<dbReference type="Proteomes" id="UP001576780">
    <property type="component" value="Unassembled WGS sequence"/>
</dbReference>
<protein>
    <recommendedName>
        <fullName evidence="3">Protein kinase domain-containing protein</fullName>
    </recommendedName>
</protein>
<evidence type="ECO:0000313" key="1">
    <source>
        <dbReference type="EMBL" id="MFB2839828.1"/>
    </source>
</evidence>
<accession>A0ABV4WXI4</accession>
<gene>
    <name evidence="1" type="ORF">ACE1CA_35520</name>
</gene>
<dbReference type="EMBL" id="JBHFNT010000327">
    <property type="protein sequence ID" value="MFB2839828.1"/>
    <property type="molecule type" value="Genomic_DNA"/>
</dbReference>
<sequence length="289" mass="34437">MPTNYNYGCGSIALGVFRELIAHIKTTNWVLEGVIATFPLMYHYRIIPLSGRRINIDLDLQHWRNNPNIRNYVLDKAHANYELVLFLEYIPNVLETWLRENLNQLEKPLHELWRTIAFLGEKGIIHFDAHFRNILTDGEQIYLTDFGLVLDKSFALTKEEESFFKQNRYYDYGEVMRNLGHPIRWLYDSCLELEQRRIKEKYGIKEGLSPFELRSILLDNIEQIYDDRDMNLGRFYVATIVKYRRIIALMSDFFFDMCANSQKDQKLPHNELQLLLKETGFFPIQNRRV</sequence>
<evidence type="ECO:0000313" key="2">
    <source>
        <dbReference type="Proteomes" id="UP001576780"/>
    </source>
</evidence>
<keyword evidence="2" id="KW-1185">Reference proteome</keyword>
<reference evidence="1 2" key="1">
    <citation type="submission" date="2024-09" db="EMBL/GenBank/DDBJ databases">
        <title>Floridaenema gen nov. (Aerosakkonemataceae, Aerosakkonematales ord. nov., Cyanobacteria) from benthic tropical and subtropical fresh waters, with the description of four new species.</title>
        <authorList>
            <person name="Moretto J.A."/>
            <person name="Berthold D.E."/>
            <person name="Lefler F.W."/>
            <person name="Huang I.-S."/>
            <person name="Laughinghouse H. IV."/>
        </authorList>
    </citation>
    <scope>NUCLEOTIDE SEQUENCE [LARGE SCALE GENOMIC DNA]</scope>
    <source>
        <strain evidence="1 2">BLCC-F167</strain>
    </source>
</reference>
<organism evidence="1 2">
    <name type="scientific">Floridaenema evergladense BLCC-F167</name>
    <dbReference type="NCBI Taxonomy" id="3153639"/>
    <lineage>
        <taxon>Bacteria</taxon>
        <taxon>Bacillati</taxon>
        <taxon>Cyanobacteriota</taxon>
        <taxon>Cyanophyceae</taxon>
        <taxon>Oscillatoriophycideae</taxon>
        <taxon>Aerosakkonematales</taxon>
        <taxon>Aerosakkonemataceae</taxon>
        <taxon>Floridanema</taxon>
        <taxon>Floridanema evergladense</taxon>
    </lineage>
</organism>